<feature type="transmembrane region" description="Helical" evidence="1">
    <location>
        <begin position="30"/>
        <end position="51"/>
    </location>
</feature>
<proteinExistence type="predicted"/>
<accession>A0A371QY62</accession>
<keyword evidence="1" id="KW-0812">Transmembrane</keyword>
<comment type="caution">
    <text evidence="2">The sequence shown here is derived from an EMBL/GenBank/DDBJ whole genome shotgun (WGS) entry which is preliminary data.</text>
</comment>
<reference evidence="4 5" key="1">
    <citation type="submission" date="2017-07" db="EMBL/GenBank/DDBJ databases">
        <title>Draft genome sequence of aerobic hyperthermophilic archaea, Pyrobaculum aerophilum YKB31 and YKB32.</title>
        <authorList>
            <person name="Mochizuki T."/>
            <person name="Berliner A.J."/>
            <person name="Yoshida-Takashima Y."/>
            <person name="Takaki Y."/>
            <person name="Nunoura T."/>
            <person name="Takai K."/>
        </authorList>
    </citation>
    <scope>NUCLEOTIDE SEQUENCE [LARGE SCALE GENOMIC DNA]</scope>
    <source>
        <strain evidence="3 5">YKB31</strain>
        <strain evidence="2 4">YKB32</strain>
    </source>
</reference>
<name>A0A371QY62_9CREN</name>
<evidence type="ECO:0000313" key="3">
    <source>
        <dbReference type="EMBL" id="RFA96332.1"/>
    </source>
</evidence>
<sequence length="120" mass="12672">MIDIVLWLAAFSLLLWLFMSLLAGRPVNPVGVFLGVLLAPIAFLIGVAAVLYLVAPLFIFIAVPLALLAGFVLALFVLSALAGVGMLKALIALILAALLLALLGVVLWRFPLPPSAPLRF</sequence>
<evidence type="ECO:0000313" key="2">
    <source>
        <dbReference type="EMBL" id="RFA95637.1"/>
    </source>
</evidence>
<dbReference type="Proteomes" id="UP000256877">
    <property type="component" value="Unassembled WGS sequence"/>
</dbReference>
<evidence type="ECO:0008006" key="6">
    <source>
        <dbReference type="Google" id="ProtNLM"/>
    </source>
</evidence>
<dbReference type="EMBL" id="NMUE01000012">
    <property type="protein sequence ID" value="RFA96332.1"/>
    <property type="molecule type" value="Genomic_DNA"/>
</dbReference>
<gene>
    <name evidence="3" type="ORF">CGL51_05075</name>
    <name evidence="2" type="ORF">CGL52_12630</name>
</gene>
<organism evidence="2 4">
    <name type="scientific">Pyrobaculum aerophilum</name>
    <dbReference type="NCBI Taxonomy" id="13773"/>
    <lineage>
        <taxon>Archaea</taxon>
        <taxon>Thermoproteota</taxon>
        <taxon>Thermoprotei</taxon>
        <taxon>Thermoproteales</taxon>
        <taxon>Thermoproteaceae</taxon>
        <taxon>Pyrobaculum</taxon>
    </lineage>
</organism>
<protein>
    <recommendedName>
        <fullName evidence="6">Phage holin family protein</fullName>
    </recommendedName>
</protein>
<evidence type="ECO:0000256" key="1">
    <source>
        <dbReference type="SAM" id="Phobius"/>
    </source>
</evidence>
<dbReference type="EMBL" id="NMUF01000054">
    <property type="protein sequence ID" value="RFA95637.1"/>
    <property type="molecule type" value="Genomic_DNA"/>
</dbReference>
<evidence type="ECO:0000313" key="4">
    <source>
        <dbReference type="Proteomes" id="UP000256877"/>
    </source>
</evidence>
<evidence type="ECO:0000313" key="5">
    <source>
        <dbReference type="Proteomes" id="UP000257123"/>
    </source>
</evidence>
<feature type="transmembrane region" description="Helical" evidence="1">
    <location>
        <begin position="57"/>
        <end position="78"/>
    </location>
</feature>
<keyword evidence="1" id="KW-1133">Transmembrane helix</keyword>
<feature type="transmembrane region" description="Helical" evidence="1">
    <location>
        <begin position="6"/>
        <end position="23"/>
    </location>
</feature>
<dbReference type="AlphaFoldDB" id="A0A371QY62"/>
<feature type="transmembrane region" description="Helical" evidence="1">
    <location>
        <begin position="90"/>
        <end position="110"/>
    </location>
</feature>
<dbReference type="RefSeq" id="WP_116420918.1">
    <property type="nucleotide sequence ID" value="NZ_NMUE01000012.1"/>
</dbReference>
<keyword evidence="1" id="KW-0472">Membrane</keyword>
<dbReference type="Proteomes" id="UP000257123">
    <property type="component" value="Unassembled WGS sequence"/>
</dbReference>